<dbReference type="PROSITE" id="PS51714">
    <property type="entry name" value="G_BMS1"/>
    <property type="match status" value="1"/>
</dbReference>
<dbReference type="SMART" id="SM00785">
    <property type="entry name" value="AARP2CN"/>
    <property type="match status" value="1"/>
</dbReference>
<dbReference type="GO" id="GO:0005730">
    <property type="term" value="C:nucleolus"/>
    <property type="evidence" value="ECO:0007669"/>
    <property type="project" value="UniProtKB-SubCell"/>
</dbReference>
<feature type="compositionally biased region" description="Basic and acidic residues" evidence="7">
    <location>
        <begin position="367"/>
        <end position="377"/>
    </location>
</feature>
<dbReference type="Pfam" id="PF08142">
    <property type="entry name" value="AARP2CN"/>
    <property type="match status" value="1"/>
</dbReference>
<dbReference type="GO" id="GO:0034511">
    <property type="term" value="F:U3 snoRNA binding"/>
    <property type="evidence" value="ECO:0007669"/>
    <property type="project" value="TreeGrafter"/>
</dbReference>
<feature type="compositionally biased region" description="Acidic residues" evidence="7">
    <location>
        <begin position="351"/>
        <end position="366"/>
    </location>
</feature>
<dbReference type="GO" id="GO:0000479">
    <property type="term" value="P:endonucleolytic cleavage of tricistronic rRNA transcript (SSU-rRNA, 5.8S rRNA, LSU-rRNA)"/>
    <property type="evidence" value="ECO:0007669"/>
    <property type="project" value="TreeGrafter"/>
</dbReference>
<dbReference type="GO" id="GO:0030688">
    <property type="term" value="C:preribosome, small subunit precursor"/>
    <property type="evidence" value="ECO:0007669"/>
    <property type="project" value="TreeGrafter"/>
</dbReference>
<feature type="region of interest" description="Disordered" evidence="7">
    <location>
        <begin position="293"/>
        <end position="313"/>
    </location>
</feature>
<feature type="non-terminal residue" evidence="9">
    <location>
        <position position="1"/>
    </location>
</feature>
<sequence length="666" mass="75391">QRRHQAVQIRRNKRDDVLSKKRSLGGLAAAPFLVCVLPLNQDFDPASVILKLTKCDPEAIVNMSPSGVIHISIPKFKQRFAIVKPSVDNDHAILDTLKIANTVLFVISGECGINYETEPIDSWGSNLLLACFSQGLPTPIIAVSDLDNIPIKKRNAQKQIIQKHASKWFPDEKIVALEKEGDELNLLRKIGNQKQKSVTYRDRRPHLYSENVEYLKDTASDVGTLKVSGYLRSIPLSVNNLVHIPGLGTYQLSQIDAPADPYNFDKKKNVIGGSSEIGAENVEVKVLEVADPTKQESLESENIPDPMDGEQTWPTEDELKEAEQEQKLKKVKKVPKGWSSYQAAWIPDDDAEFISDDSDGDSDSDYMDAKSDDKSEYSDAEDNMDTVTESEIPVNDQQYDNELDLIAEQSDLEKLKAAKCDLIFPDEIDTPQDIPAKERFQKYRGLESFRTSPWDPKENLSGDYARIFQFQNFDRTRKRVIKELKDKEGALPGWYITLHVKNVPESLWNSAFVSTQSPVVVFGLLPHENKMSVVNVVLKRTNVLDEPLKSKEKLIFQCGYRRFIVNPIFSQHTNGNKHKFERFFQPETTAVATFFAPIQFPPSPVLCYKEVKGSLILVAIGSILSCNPDRTVIKRVVLSGHLFKVHKKSAVVRFMFFNRDDILYFK</sequence>
<feature type="region of interest" description="Disordered" evidence="7">
    <location>
        <begin position="351"/>
        <end position="385"/>
    </location>
</feature>
<evidence type="ECO:0000313" key="10">
    <source>
        <dbReference type="Proteomes" id="UP000051574"/>
    </source>
</evidence>
<feature type="domain" description="Bms1-type G" evidence="8">
    <location>
        <begin position="30"/>
        <end position="196"/>
    </location>
</feature>
<comment type="similarity">
    <text evidence="5">Belongs to the TRAFAC class translation factor GTPase superfamily. Bms1-like GTPase family. TSR1 subfamily.</text>
</comment>
<feature type="non-terminal residue" evidence="9">
    <location>
        <position position="666"/>
    </location>
</feature>
<dbReference type="GO" id="GO:0003924">
    <property type="term" value="F:GTPase activity"/>
    <property type="evidence" value="ECO:0007669"/>
    <property type="project" value="TreeGrafter"/>
</dbReference>
<evidence type="ECO:0000256" key="7">
    <source>
        <dbReference type="SAM" id="MobiDB-lite"/>
    </source>
</evidence>
<accession>A0A0T6AW18</accession>
<dbReference type="PANTHER" id="PTHR12858">
    <property type="entry name" value="RIBOSOME BIOGENESIS PROTEIN"/>
    <property type="match status" value="1"/>
</dbReference>
<evidence type="ECO:0000256" key="4">
    <source>
        <dbReference type="ARBA" id="ARBA00037087"/>
    </source>
</evidence>
<keyword evidence="3" id="KW-0539">Nucleus</keyword>
<evidence type="ECO:0000256" key="5">
    <source>
        <dbReference type="ARBA" id="ARBA00038288"/>
    </source>
</evidence>
<name>A0A0T6AW18_9SCAR</name>
<dbReference type="InterPro" id="IPR030387">
    <property type="entry name" value="G_Bms1/Tsr1_dom"/>
</dbReference>
<reference evidence="9 10" key="1">
    <citation type="submission" date="2015-09" db="EMBL/GenBank/DDBJ databases">
        <title>Draft genome of the scarab beetle Oryctes borbonicus.</title>
        <authorList>
            <person name="Meyer J.M."/>
            <person name="Markov G.V."/>
            <person name="Baskaran P."/>
            <person name="Herrmann M."/>
            <person name="Sommer R.J."/>
            <person name="Roedelsperger C."/>
        </authorList>
    </citation>
    <scope>NUCLEOTIDE SEQUENCE [LARGE SCALE GENOMIC DNA]</scope>
    <source>
        <strain evidence="9">OB123</strain>
        <tissue evidence="9">Whole animal</tissue>
    </source>
</reference>
<dbReference type="SMART" id="SM01362">
    <property type="entry name" value="DUF663"/>
    <property type="match status" value="1"/>
</dbReference>
<keyword evidence="2" id="KW-0690">Ribosome biogenesis</keyword>
<evidence type="ECO:0000256" key="3">
    <source>
        <dbReference type="ARBA" id="ARBA00023242"/>
    </source>
</evidence>
<gene>
    <name evidence="9" type="ORF">AMK59_8569</name>
</gene>
<organism evidence="9 10">
    <name type="scientific">Oryctes borbonicus</name>
    <dbReference type="NCBI Taxonomy" id="1629725"/>
    <lineage>
        <taxon>Eukaryota</taxon>
        <taxon>Metazoa</taxon>
        <taxon>Ecdysozoa</taxon>
        <taxon>Arthropoda</taxon>
        <taxon>Hexapoda</taxon>
        <taxon>Insecta</taxon>
        <taxon>Pterygota</taxon>
        <taxon>Neoptera</taxon>
        <taxon>Endopterygota</taxon>
        <taxon>Coleoptera</taxon>
        <taxon>Polyphaga</taxon>
        <taxon>Scarabaeiformia</taxon>
        <taxon>Scarabaeidae</taxon>
        <taxon>Dynastinae</taxon>
        <taxon>Oryctes</taxon>
    </lineage>
</organism>
<comment type="subcellular location">
    <subcellularLocation>
        <location evidence="1">Nucleus</location>
        <location evidence="1">Nucleolus</location>
    </subcellularLocation>
</comment>
<comment type="function">
    <text evidence="4">Required during maturation of the 40S ribosomal subunit in the nucleolus.</text>
</comment>
<protein>
    <recommendedName>
        <fullName evidence="6">Pre-rRNA-processing protein TSR1 homolog</fullName>
    </recommendedName>
</protein>
<dbReference type="PANTHER" id="PTHR12858:SF1">
    <property type="entry name" value="PRE-RRNA-PROCESSING PROTEIN TSR1 HOMOLOG"/>
    <property type="match status" value="1"/>
</dbReference>
<dbReference type="EMBL" id="LJIG01022710">
    <property type="protein sequence ID" value="KRT79115.1"/>
    <property type="molecule type" value="Genomic_DNA"/>
</dbReference>
<dbReference type="InterPro" id="IPR012948">
    <property type="entry name" value="AARP2CN"/>
</dbReference>
<dbReference type="Proteomes" id="UP000051574">
    <property type="component" value="Unassembled WGS sequence"/>
</dbReference>
<dbReference type="Pfam" id="PF04950">
    <property type="entry name" value="RIBIOP_C"/>
    <property type="match status" value="1"/>
</dbReference>
<comment type="caution">
    <text evidence="9">The sequence shown here is derived from an EMBL/GenBank/DDBJ whole genome shotgun (WGS) entry which is preliminary data.</text>
</comment>
<dbReference type="AlphaFoldDB" id="A0A0T6AW18"/>
<evidence type="ECO:0000256" key="6">
    <source>
        <dbReference type="ARBA" id="ARBA00040070"/>
    </source>
</evidence>
<dbReference type="InterPro" id="IPR039761">
    <property type="entry name" value="Bms1/Tsr1"/>
</dbReference>
<evidence type="ECO:0000256" key="2">
    <source>
        <dbReference type="ARBA" id="ARBA00022517"/>
    </source>
</evidence>
<dbReference type="Pfam" id="PF22298">
    <property type="entry name" value="Tsr1_G-like"/>
    <property type="match status" value="1"/>
</dbReference>
<evidence type="ECO:0000259" key="8">
    <source>
        <dbReference type="PROSITE" id="PS51714"/>
    </source>
</evidence>
<keyword evidence="10" id="KW-1185">Reference proteome</keyword>
<evidence type="ECO:0000313" key="9">
    <source>
        <dbReference type="EMBL" id="KRT79115.1"/>
    </source>
</evidence>
<dbReference type="GO" id="GO:0000462">
    <property type="term" value="P:maturation of SSU-rRNA from tricistronic rRNA transcript (SSU-rRNA, 5.8S rRNA, LSU-rRNA)"/>
    <property type="evidence" value="ECO:0007669"/>
    <property type="project" value="TreeGrafter"/>
</dbReference>
<proteinExistence type="inferred from homology"/>
<dbReference type="OrthoDB" id="119302at2759"/>
<dbReference type="GO" id="GO:0005525">
    <property type="term" value="F:GTP binding"/>
    <property type="evidence" value="ECO:0007669"/>
    <property type="project" value="TreeGrafter"/>
</dbReference>
<evidence type="ECO:0000256" key="1">
    <source>
        <dbReference type="ARBA" id="ARBA00004604"/>
    </source>
</evidence>
<dbReference type="InterPro" id="IPR007034">
    <property type="entry name" value="BMS1_TSR1_C"/>
</dbReference>